<evidence type="ECO:0000256" key="4">
    <source>
        <dbReference type="ARBA" id="ARBA00030273"/>
    </source>
</evidence>
<dbReference type="Pfam" id="PF01625">
    <property type="entry name" value="PMSR"/>
    <property type="match status" value="2"/>
</dbReference>
<evidence type="ECO:0000256" key="1">
    <source>
        <dbReference type="ARBA" id="ARBA00005591"/>
    </source>
</evidence>
<dbReference type="InterPro" id="IPR050162">
    <property type="entry name" value="MsrA_MetSO_reductase"/>
</dbReference>
<dbReference type="GO" id="GO:0034599">
    <property type="term" value="P:cellular response to oxidative stress"/>
    <property type="evidence" value="ECO:0007669"/>
    <property type="project" value="TreeGrafter"/>
</dbReference>
<feature type="domain" description="Peptide methionine sulphoxide reductase MsrA" evidence="6">
    <location>
        <begin position="22"/>
        <end position="113"/>
    </location>
</feature>
<dbReference type="GO" id="GO:0008113">
    <property type="term" value="F:peptide-methionine (S)-S-oxide reductase activity"/>
    <property type="evidence" value="ECO:0007669"/>
    <property type="project" value="UniProtKB-EC"/>
</dbReference>
<evidence type="ECO:0000256" key="5">
    <source>
        <dbReference type="ARBA" id="ARBA00030643"/>
    </source>
</evidence>
<dbReference type="STRING" id="4572.M7ZJJ1"/>
<dbReference type="GO" id="GO:0005737">
    <property type="term" value="C:cytoplasm"/>
    <property type="evidence" value="ECO:0007669"/>
    <property type="project" value="TreeGrafter"/>
</dbReference>
<proteinExistence type="inferred from homology"/>
<dbReference type="InterPro" id="IPR036509">
    <property type="entry name" value="Met_Sox_Rdtase_MsrA_sf"/>
</dbReference>
<keyword evidence="3" id="KW-0560">Oxidoreductase</keyword>
<evidence type="ECO:0000259" key="6">
    <source>
        <dbReference type="Pfam" id="PF01625"/>
    </source>
</evidence>
<name>M7ZJJ1_TRIUA</name>
<dbReference type="eggNOG" id="KOG1635">
    <property type="taxonomic scope" value="Eukaryota"/>
</dbReference>
<dbReference type="EC" id="1.8.4.11" evidence="2"/>
<dbReference type="OMA" id="TEHYITH"/>
<dbReference type="NCBIfam" id="TIGR00401">
    <property type="entry name" value="msrA"/>
    <property type="match status" value="1"/>
</dbReference>
<dbReference type="SUPFAM" id="SSF55068">
    <property type="entry name" value="Peptide methionine sulfoxide reductase"/>
    <property type="match status" value="2"/>
</dbReference>
<dbReference type="Gene3D" id="3.30.1060.10">
    <property type="entry name" value="Peptide methionine sulphoxide reductase MsrA"/>
    <property type="match status" value="1"/>
</dbReference>
<accession>M7ZJJ1</accession>
<dbReference type="PANTHER" id="PTHR42799">
    <property type="entry name" value="MITOCHONDRIAL PEPTIDE METHIONINE SULFOXIDE REDUCTASE"/>
    <property type="match status" value="1"/>
</dbReference>
<organism evidence="7">
    <name type="scientific">Triticum urartu</name>
    <name type="common">Red wild einkorn</name>
    <name type="synonym">Crithodium urartu</name>
    <dbReference type="NCBI Taxonomy" id="4572"/>
    <lineage>
        <taxon>Eukaryota</taxon>
        <taxon>Viridiplantae</taxon>
        <taxon>Streptophyta</taxon>
        <taxon>Embryophyta</taxon>
        <taxon>Tracheophyta</taxon>
        <taxon>Spermatophyta</taxon>
        <taxon>Magnoliopsida</taxon>
        <taxon>Liliopsida</taxon>
        <taxon>Poales</taxon>
        <taxon>Poaceae</taxon>
        <taxon>BOP clade</taxon>
        <taxon>Pooideae</taxon>
        <taxon>Triticodae</taxon>
        <taxon>Triticeae</taxon>
        <taxon>Triticinae</taxon>
        <taxon>Triticum</taxon>
    </lineage>
</organism>
<dbReference type="HAMAP" id="MF_01401">
    <property type="entry name" value="MsrA"/>
    <property type="match status" value="1"/>
</dbReference>
<feature type="domain" description="Peptide methionine sulphoxide reductase MsrA" evidence="6">
    <location>
        <begin position="127"/>
        <end position="193"/>
    </location>
</feature>
<gene>
    <name evidence="7" type="ORF">TRIUR3_17333</name>
</gene>
<reference evidence="7" key="1">
    <citation type="journal article" date="2013" name="Nature">
        <title>Draft genome of the wheat A-genome progenitor Triticum urartu.</title>
        <authorList>
            <person name="Ling H.Q."/>
            <person name="Zhao S."/>
            <person name="Liu D."/>
            <person name="Wang J."/>
            <person name="Sun H."/>
            <person name="Zhang C."/>
            <person name="Fan H."/>
            <person name="Li D."/>
            <person name="Dong L."/>
            <person name="Tao Y."/>
            <person name="Gao C."/>
            <person name="Wu H."/>
            <person name="Li Y."/>
            <person name="Cui Y."/>
            <person name="Guo X."/>
            <person name="Zheng S."/>
            <person name="Wang B."/>
            <person name="Yu K."/>
            <person name="Liang Q."/>
            <person name="Yang W."/>
            <person name="Lou X."/>
            <person name="Chen J."/>
            <person name="Feng M."/>
            <person name="Jian J."/>
            <person name="Zhang X."/>
            <person name="Luo G."/>
            <person name="Jiang Y."/>
            <person name="Liu J."/>
            <person name="Wang Z."/>
            <person name="Sha Y."/>
            <person name="Zhang B."/>
            <person name="Wu H."/>
            <person name="Tang D."/>
            <person name="Shen Q."/>
            <person name="Xue P."/>
            <person name="Zou S."/>
            <person name="Wang X."/>
            <person name="Liu X."/>
            <person name="Wang F."/>
            <person name="Yang Y."/>
            <person name="An X."/>
            <person name="Dong Z."/>
            <person name="Zhang K."/>
            <person name="Zhang X."/>
            <person name="Luo M.C."/>
            <person name="Dvorak J."/>
            <person name="Tong Y."/>
            <person name="Wang J."/>
            <person name="Yang H."/>
            <person name="Li Z."/>
            <person name="Wang D."/>
            <person name="Zhang A."/>
            <person name="Wang J."/>
        </authorList>
    </citation>
    <scope>NUCLEOTIDE SEQUENCE</scope>
</reference>
<dbReference type="AlphaFoldDB" id="M7ZJJ1"/>
<dbReference type="PANTHER" id="PTHR42799:SF8">
    <property type="entry name" value="PEPTIDE METHIONINE SULFOXIDE REDUCTASE A2-2"/>
    <property type="match status" value="1"/>
</dbReference>
<comment type="similarity">
    <text evidence="1">Belongs to the MsrA Met sulfoxide reductase family.</text>
</comment>
<sequence>MSSTGAAGPDADAAAGEGLELAQFGAGCFWSVELAYQRLPGVARTEVGYSQGHLDGPTYRDVCGGGTGHSEVVRVHYDPKECPYAVLLDVFWAKHNPTTLNKQVPRSRHTYILAAFGLVYKLISLVARQGNDVGTQYRSGIYYYTAEQERQARESLAEKQREWKEKIVTEVLPARRFYPAEDYHQQYLEKGGQSAKKRCSDPIRCYG</sequence>
<dbReference type="InterPro" id="IPR002569">
    <property type="entry name" value="Met_Sox_Rdtase_MsrA_dom"/>
</dbReference>
<evidence type="ECO:0000256" key="2">
    <source>
        <dbReference type="ARBA" id="ARBA00012502"/>
    </source>
</evidence>
<evidence type="ECO:0000256" key="3">
    <source>
        <dbReference type="ARBA" id="ARBA00023002"/>
    </source>
</evidence>
<protein>
    <recommendedName>
        <fullName evidence="2">peptide-methionine (S)-S-oxide reductase</fullName>
        <ecNumber evidence="2">1.8.4.11</ecNumber>
    </recommendedName>
    <alternativeName>
        <fullName evidence="5">Peptide-methionine (S)-S-oxide reductase</fullName>
    </alternativeName>
    <alternativeName>
        <fullName evidence="4">Protein-methionine-S-oxide reductase</fullName>
    </alternativeName>
</protein>
<evidence type="ECO:0000313" key="7">
    <source>
        <dbReference type="EMBL" id="EMS63393.1"/>
    </source>
</evidence>
<dbReference type="EMBL" id="KD070254">
    <property type="protein sequence ID" value="EMS63393.1"/>
    <property type="molecule type" value="Genomic_DNA"/>
</dbReference>